<gene>
    <name evidence="1" type="ORF">P7K49_014687</name>
</gene>
<dbReference type="InterPro" id="IPR023346">
    <property type="entry name" value="Lysozyme-like_dom_sf"/>
</dbReference>
<organism evidence="1 2">
    <name type="scientific">Saguinus oedipus</name>
    <name type="common">Cotton-top tamarin</name>
    <name type="synonym">Oedipomidas oedipus</name>
    <dbReference type="NCBI Taxonomy" id="9490"/>
    <lineage>
        <taxon>Eukaryota</taxon>
        <taxon>Metazoa</taxon>
        <taxon>Chordata</taxon>
        <taxon>Craniata</taxon>
        <taxon>Vertebrata</taxon>
        <taxon>Euteleostomi</taxon>
        <taxon>Mammalia</taxon>
        <taxon>Eutheria</taxon>
        <taxon>Euarchontoglires</taxon>
        <taxon>Primates</taxon>
        <taxon>Haplorrhini</taxon>
        <taxon>Platyrrhini</taxon>
        <taxon>Cebidae</taxon>
        <taxon>Callitrichinae</taxon>
        <taxon>Saguinus</taxon>
    </lineage>
</organism>
<dbReference type="EMBL" id="JASSZA010000007">
    <property type="protein sequence ID" value="KAK2105173.1"/>
    <property type="molecule type" value="Genomic_DNA"/>
</dbReference>
<dbReference type="Pfam" id="PF00062">
    <property type="entry name" value="Lys"/>
    <property type="match status" value="1"/>
</dbReference>
<dbReference type="PROSITE" id="PS51348">
    <property type="entry name" value="GLYCOSYL_HYDROL_F22_2"/>
    <property type="match status" value="1"/>
</dbReference>
<name>A0ABQ9V917_SAGOE</name>
<dbReference type="Proteomes" id="UP001266305">
    <property type="component" value="Unassembled WGS sequence"/>
</dbReference>
<comment type="caution">
    <text evidence="1">The sequence shown here is derived from an EMBL/GenBank/DDBJ whole genome shotgun (WGS) entry which is preliminary data.</text>
</comment>
<dbReference type="PANTHER" id="PTHR11407">
    <property type="entry name" value="LYSOZYME C"/>
    <property type="match status" value="1"/>
</dbReference>
<reference evidence="1 2" key="1">
    <citation type="submission" date="2023-05" db="EMBL/GenBank/DDBJ databases">
        <title>B98-5 Cell Line De Novo Hybrid Assembly: An Optical Mapping Approach.</title>
        <authorList>
            <person name="Kananen K."/>
            <person name="Auerbach J.A."/>
            <person name="Kautto E."/>
            <person name="Blachly J.S."/>
        </authorList>
    </citation>
    <scope>NUCLEOTIDE SEQUENCE [LARGE SCALE GENOMIC DNA]</scope>
    <source>
        <strain evidence="1">B95-8</strain>
        <tissue evidence="1">Cell line</tissue>
    </source>
</reference>
<keyword evidence="2" id="KW-1185">Reference proteome</keyword>
<dbReference type="PANTHER" id="PTHR11407:SF62">
    <property type="entry name" value="LYSOZYME-LIKE PROTEIN 1-RELATED"/>
    <property type="match status" value="1"/>
</dbReference>
<protein>
    <recommendedName>
        <fullName evidence="3">Lysozyme</fullName>
    </recommendedName>
</protein>
<proteinExistence type="predicted"/>
<evidence type="ECO:0000313" key="2">
    <source>
        <dbReference type="Proteomes" id="UP001266305"/>
    </source>
</evidence>
<dbReference type="InterPro" id="IPR001916">
    <property type="entry name" value="Glyco_hydro_22"/>
</dbReference>
<accession>A0ABQ9V917</accession>
<sequence>MAYYESGYNTTAQTVLDDGSIDYGIFQINSFAWCRQGKLQERNHCHVACSGGDKRLSSVTTSWSCLARPSQESLQGIAIQANCPAPNTNVLFLYTPGMTSSPRIIECDLLPPHYALYDLCPSNL</sequence>
<dbReference type="Gene3D" id="1.10.530.10">
    <property type="match status" value="1"/>
</dbReference>
<evidence type="ECO:0000313" key="1">
    <source>
        <dbReference type="EMBL" id="KAK2105173.1"/>
    </source>
</evidence>
<dbReference type="SUPFAM" id="SSF53955">
    <property type="entry name" value="Lysozyme-like"/>
    <property type="match status" value="1"/>
</dbReference>
<evidence type="ECO:0008006" key="3">
    <source>
        <dbReference type="Google" id="ProtNLM"/>
    </source>
</evidence>